<dbReference type="GO" id="GO:0030170">
    <property type="term" value="F:pyridoxal phosphate binding"/>
    <property type="evidence" value="ECO:0007669"/>
    <property type="project" value="InterPro"/>
</dbReference>
<evidence type="ECO:0000313" key="8">
    <source>
        <dbReference type="EMBL" id="NYE04775.1"/>
    </source>
</evidence>
<reference evidence="9" key="1">
    <citation type="submission" date="2020-07" db="EMBL/GenBank/DDBJ databases">
        <authorList>
            <person name="Partida-Martinez L."/>
            <person name="Huntemann M."/>
            <person name="Clum A."/>
            <person name="Wang J."/>
            <person name="Palaniappan K."/>
            <person name="Ritter S."/>
            <person name="Chen I.-M."/>
            <person name="Stamatis D."/>
            <person name="Reddy T."/>
            <person name="O'Malley R."/>
            <person name="Daum C."/>
            <person name="Shapiro N."/>
            <person name="Ivanova N."/>
            <person name="Kyrpides N."/>
            <person name="Woyke T."/>
        </authorList>
    </citation>
    <scope>NUCLEOTIDE SEQUENCE [LARGE SCALE GENOMIC DNA]</scope>
    <source>
        <strain evidence="9">AT2.8</strain>
    </source>
</reference>
<feature type="domain" description="Aminotransferase class I/classII large" evidence="7">
    <location>
        <begin position="33"/>
        <end position="386"/>
    </location>
</feature>
<dbReference type="FunFam" id="3.40.640.10:FF:000033">
    <property type="entry name" value="Aspartate aminotransferase"/>
    <property type="match status" value="1"/>
</dbReference>
<dbReference type="Gene3D" id="3.90.1150.10">
    <property type="entry name" value="Aspartate Aminotransferase, domain 1"/>
    <property type="match status" value="1"/>
</dbReference>
<gene>
    <name evidence="8" type="ORF">F4694_001524</name>
</gene>
<organism evidence="8 9">
    <name type="scientific">Neobacillus niacini</name>
    <dbReference type="NCBI Taxonomy" id="86668"/>
    <lineage>
        <taxon>Bacteria</taxon>
        <taxon>Bacillati</taxon>
        <taxon>Bacillota</taxon>
        <taxon>Bacilli</taxon>
        <taxon>Bacillales</taxon>
        <taxon>Bacillaceae</taxon>
        <taxon>Neobacillus</taxon>
    </lineage>
</organism>
<dbReference type="PANTHER" id="PTHR46383">
    <property type="entry name" value="ASPARTATE AMINOTRANSFERASE"/>
    <property type="match status" value="1"/>
</dbReference>
<dbReference type="EC" id="2.6.1.-" evidence="6"/>
<protein>
    <recommendedName>
        <fullName evidence="6">Aminotransferase</fullName>
        <ecNumber evidence="6">2.6.1.-</ecNumber>
    </recommendedName>
</protein>
<dbReference type="InterPro" id="IPR015422">
    <property type="entry name" value="PyrdxlP-dep_Trfase_small"/>
</dbReference>
<proteinExistence type="inferred from homology"/>
<dbReference type="PRINTS" id="PR00753">
    <property type="entry name" value="ACCSYNTHASE"/>
</dbReference>
<accession>A0A852TA75</accession>
<dbReference type="SUPFAM" id="SSF53383">
    <property type="entry name" value="PLP-dependent transferases"/>
    <property type="match status" value="1"/>
</dbReference>
<dbReference type="GO" id="GO:0006520">
    <property type="term" value="P:amino acid metabolic process"/>
    <property type="evidence" value="ECO:0007669"/>
    <property type="project" value="InterPro"/>
</dbReference>
<dbReference type="GO" id="GO:0008483">
    <property type="term" value="F:transaminase activity"/>
    <property type="evidence" value="ECO:0007669"/>
    <property type="project" value="UniProtKB-KW"/>
</dbReference>
<dbReference type="InterPro" id="IPR050596">
    <property type="entry name" value="AspAT/PAT-like"/>
</dbReference>
<name>A0A852TA75_9BACI</name>
<dbReference type="InterPro" id="IPR015421">
    <property type="entry name" value="PyrdxlP-dep_Trfase_major"/>
</dbReference>
<dbReference type="InterPro" id="IPR004839">
    <property type="entry name" value="Aminotransferase_I/II_large"/>
</dbReference>
<keyword evidence="4 6" id="KW-0808">Transferase</keyword>
<sequence>MAVKLANRVLSLTPSTTLAITAKAKELKDQGVDVIGLGAGEPDYNTPQHILDAATRSMNEGHTKYTPSAGLPALKKAIIEKFERDQGLSYKLNEIIVGNGAKHVLYTLFQVLLNEGDEVIIPTPYWVSYPEQVKLAGGVPVYVDGLESQSFKITPEQLGSVISERTRAVIINSPSNPTGVIYTAEELQELGKLCLEKNILIVSDEIYEKLIYGENKHVSIAQLSPELKEQTIVINGVSKSHSMTGWRIGYAAGNREIIEAMTNLASHSTSNPTTTAQYASIAAYNGPQEPVEEMRQAFEHRLEVIYNQLVSIPGFTCVKPQGAFYLYPNVKEAAEITGYPDVDAFVEALLVEAKVAVIPGSGFGTPDNIRLSYATSLDLLEKAVARMKEFVESKRQD</sequence>
<evidence type="ECO:0000256" key="5">
    <source>
        <dbReference type="ARBA" id="ARBA00022898"/>
    </source>
</evidence>
<dbReference type="PROSITE" id="PS00105">
    <property type="entry name" value="AA_TRANSFER_CLASS_1"/>
    <property type="match status" value="1"/>
</dbReference>
<dbReference type="CDD" id="cd00609">
    <property type="entry name" value="AAT_like"/>
    <property type="match status" value="1"/>
</dbReference>
<evidence type="ECO:0000256" key="2">
    <source>
        <dbReference type="ARBA" id="ARBA00007441"/>
    </source>
</evidence>
<dbReference type="PANTHER" id="PTHR46383:SF1">
    <property type="entry name" value="ASPARTATE AMINOTRANSFERASE"/>
    <property type="match status" value="1"/>
</dbReference>
<dbReference type="InterPro" id="IPR004838">
    <property type="entry name" value="NHTrfase_class1_PyrdxlP-BS"/>
</dbReference>
<evidence type="ECO:0000256" key="6">
    <source>
        <dbReference type="RuleBase" id="RU000481"/>
    </source>
</evidence>
<comment type="caution">
    <text evidence="8">The sequence shown here is derived from an EMBL/GenBank/DDBJ whole genome shotgun (WGS) entry which is preliminary data.</text>
</comment>
<keyword evidence="5" id="KW-0663">Pyridoxal phosphate</keyword>
<dbReference type="EMBL" id="JACCBX010000003">
    <property type="protein sequence ID" value="NYE04775.1"/>
    <property type="molecule type" value="Genomic_DNA"/>
</dbReference>
<dbReference type="AlphaFoldDB" id="A0A852TA75"/>
<keyword evidence="3 6" id="KW-0032">Aminotransferase</keyword>
<evidence type="ECO:0000256" key="1">
    <source>
        <dbReference type="ARBA" id="ARBA00001933"/>
    </source>
</evidence>
<evidence type="ECO:0000313" key="9">
    <source>
        <dbReference type="Proteomes" id="UP000548423"/>
    </source>
</evidence>
<dbReference type="Proteomes" id="UP000548423">
    <property type="component" value="Unassembled WGS sequence"/>
</dbReference>
<dbReference type="Gene3D" id="3.40.640.10">
    <property type="entry name" value="Type I PLP-dependent aspartate aminotransferase-like (Major domain)"/>
    <property type="match status" value="1"/>
</dbReference>
<reference evidence="9" key="2">
    <citation type="submission" date="2020-08" db="EMBL/GenBank/DDBJ databases">
        <title>The Agave Microbiome: Exploring the role of microbial communities in plant adaptations to desert environments.</title>
        <authorList>
            <person name="Partida-Martinez L.P."/>
        </authorList>
    </citation>
    <scope>NUCLEOTIDE SEQUENCE [LARGE SCALE GENOMIC DNA]</scope>
    <source>
        <strain evidence="9">AT2.8</strain>
    </source>
</reference>
<evidence type="ECO:0000259" key="7">
    <source>
        <dbReference type="Pfam" id="PF00155"/>
    </source>
</evidence>
<comment type="cofactor">
    <cofactor evidence="1 6">
        <name>pyridoxal 5'-phosphate</name>
        <dbReference type="ChEBI" id="CHEBI:597326"/>
    </cofactor>
</comment>
<evidence type="ECO:0000256" key="4">
    <source>
        <dbReference type="ARBA" id="ARBA00022679"/>
    </source>
</evidence>
<evidence type="ECO:0000256" key="3">
    <source>
        <dbReference type="ARBA" id="ARBA00022576"/>
    </source>
</evidence>
<comment type="similarity">
    <text evidence="2 6">Belongs to the class-I pyridoxal-phosphate-dependent aminotransferase family.</text>
</comment>
<dbReference type="Pfam" id="PF00155">
    <property type="entry name" value="Aminotran_1_2"/>
    <property type="match status" value="1"/>
</dbReference>
<dbReference type="InterPro" id="IPR015424">
    <property type="entry name" value="PyrdxlP-dep_Trfase"/>
</dbReference>